<comment type="caution">
    <text evidence="2">The sequence shown here is derived from an EMBL/GenBank/DDBJ whole genome shotgun (WGS) entry which is preliminary data.</text>
</comment>
<keyword evidence="1" id="KW-1133">Transmembrane helix</keyword>
<reference evidence="2" key="1">
    <citation type="submission" date="2022-01" db="EMBL/GenBank/DDBJ databases">
        <title>Comparative genomics reveals a dynamic genome evolution in the ectomycorrhizal milk-cap (Lactarius) mushrooms.</title>
        <authorList>
            <consortium name="DOE Joint Genome Institute"/>
            <person name="Lebreton A."/>
            <person name="Tang N."/>
            <person name="Kuo A."/>
            <person name="LaButti K."/>
            <person name="Drula E."/>
            <person name="Barry K."/>
            <person name="Clum A."/>
            <person name="Lipzen A."/>
            <person name="Mousain D."/>
            <person name="Ng V."/>
            <person name="Wang R."/>
            <person name="Wang X."/>
            <person name="Dai Y."/>
            <person name="Henrissat B."/>
            <person name="Grigoriev I.V."/>
            <person name="Guerin-Laguette A."/>
            <person name="Yu F."/>
            <person name="Martin F.M."/>
        </authorList>
    </citation>
    <scope>NUCLEOTIDE SEQUENCE</scope>
    <source>
        <strain evidence="2">QP</strain>
    </source>
</reference>
<proteinExistence type="predicted"/>
<sequence>MHIQSWPDNCESEFLKALTHGVNERILDKKSMLPYTDEQAQRFMQVYRDLKPCEAPAVLGHERYYSVLPALAWHISRVMHKIETVCERYHYGTKKARLYHDIAVERRTWRDRLEDMLLFCVLFNSHRTYKDRLESTRPKGHVYLPDFRELIKSARRVVGLESSRHRICLSQCRLPGPTQHQRPCANRVAHLDAILHALSLAYTTSGDTANASTRTTKTHRYLRPRPHGHRASLTLLASLLTLPLAALFWAILSFAVVIATFCFVGSANVRTRTLLVFWDAWREQPTREPEEDHARGVGVGRELVREAWLKNKARRMKIARAQVTDGIRARLAKMKTAAGWALSMGRTTDGKQSAKV</sequence>
<keyword evidence="1" id="KW-0472">Membrane</keyword>
<name>A0AAD4LQ91_9AGAM</name>
<keyword evidence="3" id="KW-1185">Reference proteome</keyword>
<evidence type="ECO:0000313" key="3">
    <source>
        <dbReference type="Proteomes" id="UP001201163"/>
    </source>
</evidence>
<dbReference type="Proteomes" id="UP001201163">
    <property type="component" value="Unassembled WGS sequence"/>
</dbReference>
<dbReference type="AlphaFoldDB" id="A0AAD4LQ91"/>
<evidence type="ECO:0000313" key="2">
    <source>
        <dbReference type="EMBL" id="KAH8996354.1"/>
    </source>
</evidence>
<organism evidence="2 3">
    <name type="scientific">Lactarius akahatsu</name>
    <dbReference type="NCBI Taxonomy" id="416441"/>
    <lineage>
        <taxon>Eukaryota</taxon>
        <taxon>Fungi</taxon>
        <taxon>Dikarya</taxon>
        <taxon>Basidiomycota</taxon>
        <taxon>Agaricomycotina</taxon>
        <taxon>Agaricomycetes</taxon>
        <taxon>Russulales</taxon>
        <taxon>Russulaceae</taxon>
        <taxon>Lactarius</taxon>
    </lineage>
</organism>
<dbReference type="EMBL" id="JAKELL010000009">
    <property type="protein sequence ID" value="KAH8996354.1"/>
    <property type="molecule type" value="Genomic_DNA"/>
</dbReference>
<accession>A0AAD4LQ91</accession>
<protein>
    <submittedName>
        <fullName evidence="2">Uncharacterized protein</fullName>
    </submittedName>
</protein>
<gene>
    <name evidence="2" type="ORF">EDB92DRAFT_1942733</name>
</gene>
<feature type="transmembrane region" description="Helical" evidence="1">
    <location>
        <begin position="235"/>
        <end position="264"/>
    </location>
</feature>
<keyword evidence="1" id="KW-0812">Transmembrane</keyword>
<evidence type="ECO:0000256" key="1">
    <source>
        <dbReference type="SAM" id="Phobius"/>
    </source>
</evidence>